<dbReference type="STRING" id="316067.Geob_2985"/>
<dbReference type="eggNOG" id="ENOG50330MT">
    <property type="taxonomic scope" value="Bacteria"/>
</dbReference>
<dbReference type="AlphaFoldDB" id="B9M2Y2"/>
<feature type="signal peptide" evidence="1">
    <location>
        <begin position="1"/>
        <end position="18"/>
    </location>
</feature>
<keyword evidence="3" id="KW-1185">Reference proteome</keyword>
<reference evidence="2 3" key="1">
    <citation type="submission" date="2009-01" db="EMBL/GenBank/DDBJ databases">
        <title>Complete sequence of Geobacter sp. FRC-32.</title>
        <authorList>
            <consortium name="US DOE Joint Genome Institute"/>
            <person name="Lucas S."/>
            <person name="Copeland A."/>
            <person name="Lapidus A."/>
            <person name="Glavina del Rio T."/>
            <person name="Dalin E."/>
            <person name="Tice H."/>
            <person name="Bruce D."/>
            <person name="Goodwin L."/>
            <person name="Pitluck S."/>
            <person name="Saunders E."/>
            <person name="Brettin T."/>
            <person name="Detter J.C."/>
            <person name="Han C."/>
            <person name="Larimer F."/>
            <person name="Land M."/>
            <person name="Hauser L."/>
            <person name="Kyrpides N."/>
            <person name="Ovchinnikova G."/>
            <person name="Kostka J."/>
            <person name="Richardson P."/>
        </authorList>
    </citation>
    <scope>NUCLEOTIDE SEQUENCE [LARGE SCALE GENOMIC DNA]</scope>
    <source>
        <strain evidence="3">DSM 22248 / JCM 15807 / FRC-32</strain>
    </source>
</reference>
<organism evidence="2 3">
    <name type="scientific">Geotalea daltonii (strain DSM 22248 / JCM 15807 / FRC-32)</name>
    <name type="common">Geobacter daltonii</name>
    <dbReference type="NCBI Taxonomy" id="316067"/>
    <lineage>
        <taxon>Bacteria</taxon>
        <taxon>Pseudomonadati</taxon>
        <taxon>Thermodesulfobacteriota</taxon>
        <taxon>Desulfuromonadia</taxon>
        <taxon>Geobacterales</taxon>
        <taxon>Geobacteraceae</taxon>
        <taxon>Geotalea</taxon>
    </lineage>
</organism>
<sequence length="143" mass="17022">MRKIIFVLLWLIPQFSLAGELQTTKEAKELSENIVGYFIKADFKKGLELAKPFWPLPEVEIDGLANQIATQWPVVQQRFGKATGKEFVREESIGKSFVRYYYLHKFENHSLLWRFTFYKPLNTWKINGIQYIDDFDYLFESRN</sequence>
<dbReference type="EMBL" id="CP001390">
    <property type="protein sequence ID" value="ACM21328.1"/>
    <property type="molecule type" value="Genomic_DNA"/>
</dbReference>
<feature type="chain" id="PRO_5002888911" description="DUF3887 domain-containing protein" evidence="1">
    <location>
        <begin position="19"/>
        <end position="143"/>
    </location>
</feature>
<dbReference type="KEGG" id="geo:Geob_2985"/>
<dbReference type="RefSeq" id="WP_012648056.1">
    <property type="nucleotide sequence ID" value="NC_011979.1"/>
</dbReference>
<evidence type="ECO:0000313" key="2">
    <source>
        <dbReference type="EMBL" id="ACM21328.1"/>
    </source>
</evidence>
<proteinExistence type="predicted"/>
<evidence type="ECO:0000313" key="3">
    <source>
        <dbReference type="Proteomes" id="UP000007721"/>
    </source>
</evidence>
<accession>B9M2Y2</accession>
<dbReference type="HOGENOM" id="CLU_146657_0_0_7"/>
<evidence type="ECO:0008006" key="4">
    <source>
        <dbReference type="Google" id="ProtNLM"/>
    </source>
</evidence>
<dbReference type="OrthoDB" id="1367364at2"/>
<protein>
    <recommendedName>
        <fullName evidence="4">DUF3887 domain-containing protein</fullName>
    </recommendedName>
</protein>
<gene>
    <name evidence="2" type="ordered locus">Geob_2985</name>
</gene>
<name>B9M2Y2_GEODF</name>
<dbReference type="Proteomes" id="UP000007721">
    <property type="component" value="Chromosome"/>
</dbReference>
<evidence type="ECO:0000256" key="1">
    <source>
        <dbReference type="SAM" id="SignalP"/>
    </source>
</evidence>
<keyword evidence="1" id="KW-0732">Signal</keyword>